<gene>
    <name evidence="1" type="ORF">K7X08_013446</name>
</gene>
<dbReference type="AlphaFoldDB" id="A0A9Q1RGX4"/>
<dbReference type="PANTHER" id="PTHR35110:SF1">
    <property type="entry name" value="EXPRESSED PROTEIN"/>
    <property type="match status" value="1"/>
</dbReference>
<protein>
    <submittedName>
        <fullName evidence="1">Uncharacterized protein</fullName>
    </submittedName>
</protein>
<reference evidence="2" key="1">
    <citation type="journal article" date="2023" name="Proc. Natl. Acad. Sci. U.S.A.">
        <title>Genomic and structural basis for evolution of tropane alkaloid biosynthesis.</title>
        <authorList>
            <person name="Wanga Y.-J."/>
            <person name="Taina T."/>
            <person name="Yua J.-Y."/>
            <person name="Lia J."/>
            <person name="Xua B."/>
            <person name="Chenc J."/>
            <person name="D'Auriad J.C."/>
            <person name="Huanga J.-P."/>
            <person name="Huanga S.-X."/>
        </authorList>
    </citation>
    <scope>NUCLEOTIDE SEQUENCE [LARGE SCALE GENOMIC DNA]</scope>
    <source>
        <strain evidence="2">cv. KIB-2019</strain>
    </source>
</reference>
<comment type="caution">
    <text evidence="1">The sequence shown here is derived from an EMBL/GenBank/DDBJ whole genome shotgun (WGS) entry which is preliminary data.</text>
</comment>
<dbReference type="Proteomes" id="UP001152561">
    <property type="component" value="Unassembled WGS sequence"/>
</dbReference>
<name>A0A9Q1RGX4_9SOLA</name>
<dbReference type="EMBL" id="JAJAGQ010000008">
    <property type="protein sequence ID" value="KAJ8555950.1"/>
    <property type="molecule type" value="Genomic_DNA"/>
</dbReference>
<sequence>MLNPKAKEYTLAKRDNPIEGLVHFNQACVHIPTSSVRKRWSCDSDEDIYENYDIMASMASMFDSDDESVDSDEEKRLRANAPVVVFDVATLSQDQLEEIREWITARLPEAPNLRKINPKVPPQEAATIAESLYHVIQQHGPLTHPNTWNLAKEANISGLHSKTHMKLMLKWMRGRNMLKQFCHHVGSSKKFMLSALPEETQINQANNSLEVKIKMEKPPIKGKRLP</sequence>
<dbReference type="PANTHER" id="PTHR35110">
    <property type="entry name" value="EXPRESSED PROTEIN"/>
    <property type="match status" value="1"/>
</dbReference>
<accession>A0A9Q1RGX4</accession>
<proteinExistence type="predicted"/>
<organism evidence="1 2">
    <name type="scientific">Anisodus acutangulus</name>
    <dbReference type="NCBI Taxonomy" id="402998"/>
    <lineage>
        <taxon>Eukaryota</taxon>
        <taxon>Viridiplantae</taxon>
        <taxon>Streptophyta</taxon>
        <taxon>Embryophyta</taxon>
        <taxon>Tracheophyta</taxon>
        <taxon>Spermatophyta</taxon>
        <taxon>Magnoliopsida</taxon>
        <taxon>eudicotyledons</taxon>
        <taxon>Gunneridae</taxon>
        <taxon>Pentapetalae</taxon>
        <taxon>asterids</taxon>
        <taxon>lamiids</taxon>
        <taxon>Solanales</taxon>
        <taxon>Solanaceae</taxon>
        <taxon>Solanoideae</taxon>
        <taxon>Hyoscyameae</taxon>
        <taxon>Anisodus</taxon>
    </lineage>
</organism>
<evidence type="ECO:0000313" key="1">
    <source>
        <dbReference type="EMBL" id="KAJ8555950.1"/>
    </source>
</evidence>
<keyword evidence="2" id="KW-1185">Reference proteome</keyword>
<dbReference type="OrthoDB" id="761792at2759"/>
<evidence type="ECO:0000313" key="2">
    <source>
        <dbReference type="Proteomes" id="UP001152561"/>
    </source>
</evidence>